<keyword evidence="2" id="KW-1185">Reference proteome</keyword>
<organism evidence="1 2">
    <name type="scientific">Chengkuizengella axinellae</name>
    <dbReference type="NCBI Taxonomy" id="3064388"/>
    <lineage>
        <taxon>Bacteria</taxon>
        <taxon>Bacillati</taxon>
        <taxon>Bacillota</taxon>
        <taxon>Bacilli</taxon>
        <taxon>Bacillales</taxon>
        <taxon>Paenibacillaceae</taxon>
        <taxon>Chengkuizengella</taxon>
    </lineage>
</organism>
<accession>A0ABT9IUQ2</accession>
<name>A0ABT9IUQ2_9BACL</name>
<protein>
    <submittedName>
        <fullName evidence="1">Uncharacterized protein</fullName>
    </submittedName>
</protein>
<comment type="caution">
    <text evidence="1">The sequence shown here is derived from an EMBL/GenBank/DDBJ whole genome shotgun (WGS) entry which is preliminary data.</text>
</comment>
<proteinExistence type="predicted"/>
<dbReference type="RefSeq" id="WP_305989908.1">
    <property type="nucleotide sequence ID" value="NZ_JAVAMP010000001.1"/>
</dbReference>
<evidence type="ECO:0000313" key="1">
    <source>
        <dbReference type="EMBL" id="MDP5272594.1"/>
    </source>
</evidence>
<gene>
    <name evidence="1" type="ORF">Q5Y73_00585</name>
</gene>
<reference evidence="1 2" key="1">
    <citation type="submission" date="2023-08" db="EMBL/GenBank/DDBJ databases">
        <authorList>
            <person name="Park J.-S."/>
        </authorList>
    </citation>
    <scope>NUCLEOTIDE SEQUENCE [LARGE SCALE GENOMIC DNA]</scope>
    <source>
        <strain evidence="1 2">2205SS18-9</strain>
    </source>
</reference>
<dbReference type="EMBL" id="JAVAMP010000001">
    <property type="protein sequence ID" value="MDP5272594.1"/>
    <property type="molecule type" value="Genomic_DNA"/>
</dbReference>
<evidence type="ECO:0000313" key="2">
    <source>
        <dbReference type="Proteomes" id="UP001231941"/>
    </source>
</evidence>
<sequence length="76" mass="8909">MNSAKPDWVRVSIHPTMTNKGIDYFISSLNETIHHIDIWKLDYKFDPKKNAYQHHDDVQFNISAMFSMQDNKVALA</sequence>
<dbReference type="Proteomes" id="UP001231941">
    <property type="component" value="Unassembled WGS sequence"/>
</dbReference>